<organism evidence="2 3">
    <name type="scientific">Parastrongyloides trichosuri</name>
    <name type="common">Possum-specific nematode worm</name>
    <dbReference type="NCBI Taxonomy" id="131310"/>
    <lineage>
        <taxon>Eukaryota</taxon>
        <taxon>Metazoa</taxon>
        <taxon>Ecdysozoa</taxon>
        <taxon>Nematoda</taxon>
        <taxon>Chromadorea</taxon>
        <taxon>Rhabditida</taxon>
        <taxon>Tylenchina</taxon>
        <taxon>Panagrolaimomorpha</taxon>
        <taxon>Strongyloidoidea</taxon>
        <taxon>Strongyloididae</taxon>
        <taxon>Parastrongyloides</taxon>
    </lineage>
</organism>
<evidence type="ECO:0000256" key="1">
    <source>
        <dbReference type="SAM" id="MobiDB-lite"/>
    </source>
</evidence>
<dbReference type="WBParaSite" id="PTRK_0001580100.1">
    <property type="protein sequence ID" value="PTRK_0001580100.1"/>
    <property type="gene ID" value="PTRK_0001580100"/>
</dbReference>
<dbReference type="Proteomes" id="UP000038045">
    <property type="component" value="Unplaced"/>
</dbReference>
<evidence type="ECO:0000313" key="3">
    <source>
        <dbReference type="WBParaSite" id="PTRK_0001580100.1"/>
    </source>
</evidence>
<keyword evidence="2" id="KW-1185">Reference proteome</keyword>
<proteinExistence type="predicted"/>
<evidence type="ECO:0000313" key="2">
    <source>
        <dbReference type="Proteomes" id="UP000038045"/>
    </source>
</evidence>
<accession>A0A0N5A2D8</accession>
<sequence>LNFDMDQFGTTLYSWRKSTANVVGYLQYKGVQTTVVEDYTVTLRNHSSQVSMEYCKGRVVITDAMKGWTQLRLAESVYDAVDLTRYNTIAPNDEDDHQNTHNISHVGDSDPNDDDYHPSTSKSRGIHGDTLPASKVTVQLAAESQKPDGYQDVMIPFMVSNVDVKKLNYLQLKEKGAENGKYTNEALLTMFNFVVFENCIWDEFSNEMVRKFLGRLKDYRKTNASIPTSRIKKTLKAFRTLRICACLMMSMKHLKIKKKRFLKNPENYIEDIKKGVADLGLKGTYRKGDHFAKTLKLLKHAVFYKYSIMEEYRSEHSIVYSLQKLHVV</sequence>
<protein>
    <submittedName>
        <fullName evidence="3">DDE_Tnp_1_7 domain-containing protein</fullName>
    </submittedName>
</protein>
<dbReference type="AlphaFoldDB" id="A0A0N5A2D8"/>
<reference evidence="3" key="1">
    <citation type="submission" date="2017-02" db="UniProtKB">
        <authorList>
            <consortium name="WormBaseParasite"/>
        </authorList>
    </citation>
    <scope>IDENTIFICATION</scope>
</reference>
<name>A0A0N5A2D8_PARTI</name>
<feature type="region of interest" description="Disordered" evidence="1">
    <location>
        <begin position="89"/>
        <end position="129"/>
    </location>
</feature>